<evidence type="ECO:0000256" key="1">
    <source>
        <dbReference type="SAM" id="MobiDB-lite"/>
    </source>
</evidence>
<name>A0ABS5L556_9ACTN</name>
<dbReference type="InterPro" id="IPR002734">
    <property type="entry name" value="RibDG_C"/>
</dbReference>
<gene>
    <name evidence="3" type="ORF">KGQ19_42125</name>
</gene>
<feature type="region of interest" description="Disordered" evidence="1">
    <location>
        <begin position="176"/>
        <end position="197"/>
    </location>
</feature>
<keyword evidence="4" id="KW-1185">Reference proteome</keyword>
<organism evidence="3 4">
    <name type="scientific">Catenulispora pinistramenti</name>
    <dbReference type="NCBI Taxonomy" id="2705254"/>
    <lineage>
        <taxon>Bacteria</taxon>
        <taxon>Bacillati</taxon>
        <taxon>Actinomycetota</taxon>
        <taxon>Actinomycetes</taxon>
        <taxon>Catenulisporales</taxon>
        <taxon>Catenulisporaceae</taxon>
        <taxon>Catenulispora</taxon>
    </lineage>
</organism>
<feature type="domain" description="Bacterial bifunctional deaminase-reductase C-terminal" evidence="2">
    <location>
        <begin position="3"/>
        <end position="168"/>
    </location>
</feature>
<dbReference type="InterPro" id="IPR050765">
    <property type="entry name" value="Riboflavin_Biosynth_HTPR"/>
</dbReference>
<accession>A0ABS5L556</accession>
<proteinExistence type="predicted"/>
<dbReference type="RefSeq" id="WP_212020072.1">
    <property type="nucleotide sequence ID" value="NZ_JAAFYZ010000257.1"/>
</dbReference>
<dbReference type="InterPro" id="IPR024072">
    <property type="entry name" value="DHFR-like_dom_sf"/>
</dbReference>
<dbReference type="Pfam" id="PF01872">
    <property type="entry name" value="RibD_C"/>
    <property type="match status" value="1"/>
</dbReference>
<evidence type="ECO:0000259" key="2">
    <source>
        <dbReference type="Pfam" id="PF01872"/>
    </source>
</evidence>
<protein>
    <submittedName>
        <fullName evidence="3">Dihydrofolate reductase family protein</fullName>
    </submittedName>
</protein>
<evidence type="ECO:0000313" key="3">
    <source>
        <dbReference type="EMBL" id="MBS2553471.1"/>
    </source>
</evidence>
<comment type="caution">
    <text evidence="3">The sequence shown here is derived from an EMBL/GenBank/DDBJ whole genome shotgun (WGS) entry which is preliminary data.</text>
</comment>
<dbReference type="EMBL" id="JAAFYZ010000257">
    <property type="protein sequence ID" value="MBS2553471.1"/>
    <property type="molecule type" value="Genomic_DNA"/>
</dbReference>
<dbReference type="SUPFAM" id="SSF53597">
    <property type="entry name" value="Dihydrofolate reductase-like"/>
    <property type="match status" value="1"/>
</dbReference>
<sequence>MRKLIESTLVSLDGVIEAPERWARFDEESSAFALEQLGGYEAFVMGRVTYEKFLANWGQVTGNPYNDLINVMPKYVASTSLTETTWNATLLGPDPSEAIARLKDEPGKDLIKYGTSRFDQTLVRDQLIDEFHFWIMPVVVGSGQRLFEDVDASGLDLELIDEKRLRNGSVILSYASSSSSTSTSTSTSSSTSAPTSR</sequence>
<reference evidence="3 4" key="1">
    <citation type="submission" date="2020-02" db="EMBL/GenBank/DDBJ databases">
        <title>Acidophilic actinobacteria isolated from forest soil.</title>
        <authorList>
            <person name="Golinska P."/>
        </authorList>
    </citation>
    <scope>NUCLEOTIDE SEQUENCE [LARGE SCALE GENOMIC DNA]</scope>
    <source>
        <strain evidence="3 4">NL8</strain>
    </source>
</reference>
<dbReference type="PANTHER" id="PTHR38011:SF11">
    <property type="entry name" value="2,5-DIAMINO-6-RIBOSYLAMINO-4(3H)-PYRIMIDINONE 5'-PHOSPHATE REDUCTASE"/>
    <property type="match status" value="1"/>
</dbReference>
<dbReference type="Gene3D" id="3.40.430.10">
    <property type="entry name" value="Dihydrofolate Reductase, subunit A"/>
    <property type="match status" value="1"/>
</dbReference>
<dbReference type="Proteomes" id="UP000730482">
    <property type="component" value="Unassembled WGS sequence"/>
</dbReference>
<dbReference type="PANTHER" id="PTHR38011">
    <property type="entry name" value="DIHYDROFOLATE REDUCTASE FAMILY PROTEIN (AFU_ORTHOLOGUE AFUA_8G06820)"/>
    <property type="match status" value="1"/>
</dbReference>
<evidence type="ECO:0000313" key="4">
    <source>
        <dbReference type="Proteomes" id="UP000730482"/>
    </source>
</evidence>